<keyword evidence="2" id="KW-1185">Reference proteome</keyword>
<protein>
    <submittedName>
        <fullName evidence="1">Uncharacterized protein</fullName>
    </submittedName>
</protein>
<proteinExistence type="predicted"/>
<organism evidence="1 2">
    <name type="scientific">Mesobacillus stamsii</name>
    <dbReference type="NCBI Taxonomy" id="225347"/>
    <lineage>
        <taxon>Bacteria</taxon>
        <taxon>Bacillati</taxon>
        <taxon>Bacillota</taxon>
        <taxon>Bacilli</taxon>
        <taxon>Bacillales</taxon>
        <taxon>Bacillaceae</taxon>
        <taxon>Mesobacillus</taxon>
    </lineage>
</organism>
<comment type="caution">
    <text evidence="1">The sequence shown here is derived from an EMBL/GenBank/DDBJ whole genome shotgun (WGS) entry which is preliminary data.</text>
</comment>
<accession>A0ABU0FX82</accession>
<reference evidence="1 2" key="1">
    <citation type="submission" date="2023-07" db="EMBL/GenBank/DDBJ databases">
        <title>Genomic Encyclopedia of Type Strains, Phase IV (KMG-IV): sequencing the most valuable type-strain genomes for metagenomic binning, comparative biology and taxonomic classification.</title>
        <authorList>
            <person name="Goeker M."/>
        </authorList>
    </citation>
    <scope>NUCLEOTIDE SEQUENCE [LARGE SCALE GENOMIC DNA]</scope>
    <source>
        <strain evidence="1 2">DSM 19598</strain>
    </source>
</reference>
<gene>
    <name evidence="1" type="ORF">J2S25_002155</name>
</gene>
<dbReference type="EMBL" id="JAUSUN010000011">
    <property type="protein sequence ID" value="MDQ0413949.1"/>
    <property type="molecule type" value="Genomic_DNA"/>
</dbReference>
<dbReference type="Proteomes" id="UP001242313">
    <property type="component" value="Unassembled WGS sequence"/>
</dbReference>
<evidence type="ECO:0000313" key="1">
    <source>
        <dbReference type="EMBL" id="MDQ0413949.1"/>
    </source>
</evidence>
<evidence type="ECO:0000313" key="2">
    <source>
        <dbReference type="Proteomes" id="UP001242313"/>
    </source>
</evidence>
<name>A0ABU0FX82_9BACI</name>
<sequence>MIRSGTEANLASVFKQLRKAQAPWSAPTSAARLERHVLWLAGLAHPVPRRADH</sequence>